<reference evidence="2 3" key="1">
    <citation type="journal article" date="2019" name="Int. J. Syst. Evol. Microbiol.">
        <title>The Global Catalogue of Microorganisms (GCM) 10K type strain sequencing project: providing services to taxonomists for standard genome sequencing and annotation.</title>
        <authorList>
            <consortium name="The Broad Institute Genomics Platform"/>
            <consortium name="The Broad Institute Genome Sequencing Center for Infectious Disease"/>
            <person name="Wu L."/>
            <person name="Ma J."/>
        </authorList>
    </citation>
    <scope>NUCLEOTIDE SEQUENCE [LARGE SCALE GENOMIC DNA]</scope>
    <source>
        <strain evidence="2 3">LMG 29247</strain>
    </source>
</reference>
<dbReference type="EMBL" id="JBHSWV010000136">
    <property type="protein sequence ID" value="MFC6765280.1"/>
    <property type="molecule type" value="Genomic_DNA"/>
</dbReference>
<name>A0ABD5SQB2_9EURY</name>
<feature type="region of interest" description="Disordered" evidence="1">
    <location>
        <begin position="1"/>
        <end position="20"/>
    </location>
</feature>
<dbReference type="Proteomes" id="UP001596383">
    <property type="component" value="Unassembled WGS sequence"/>
</dbReference>
<protein>
    <submittedName>
        <fullName evidence="2">Uncharacterized protein</fullName>
    </submittedName>
</protein>
<proteinExistence type="predicted"/>
<organism evidence="2 3">
    <name type="scientific">Natrinema soli</name>
    <dbReference type="NCBI Taxonomy" id="1930624"/>
    <lineage>
        <taxon>Archaea</taxon>
        <taxon>Methanobacteriati</taxon>
        <taxon>Methanobacteriota</taxon>
        <taxon>Stenosarchaea group</taxon>
        <taxon>Halobacteria</taxon>
        <taxon>Halobacteriales</taxon>
        <taxon>Natrialbaceae</taxon>
        <taxon>Natrinema</taxon>
    </lineage>
</organism>
<evidence type="ECO:0000313" key="3">
    <source>
        <dbReference type="Proteomes" id="UP001596383"/>
    </source>
</evidence>
<dbReference type="RefSeq" id="WP_273738312.1">
    <property type="nucleotide sequence ID" value="NZ_JAQIVI010000136.1"/>
</dbReference>
<evidence type="ECO:0000313" key="2">
    <source>
        <dbReference type="EMBL" id="MFC6765280.1"/>
    </source>
</evidence>
<sequence length="108" mass="10883">MSHPDAVPATDERDESNTTEWTRRAALTALGADAVAGLGAPINASSHDAAVWSSGGTWYADAHGSGVYAGIDMLDAIQAAVDGLSPGRTTKETVVVENGGTVGPTNSS</sequence>
<keyword evidence="3" id="KW-1185">Reference proteome</keyword>
<evidence type="ECO:0000256" key="1">
    <source>
        <dbReference type="SAM" id="MobiDB-lite"/>
    </source>
</evidence>
<gene>
    <name evidence="2" type="ORF">ACFQE6_09800</name>
</gene>
<accession>A0ABD5SQB2</accession>
<dbReference type="AlphaFoldDB" id="A0ABD5SQB2"/>
<comment type="caution">
    <text evidence="2">The sequence shown here is derived from an EMBL/GenBank/DDBJ whole genome shotgun (WGS) entry which is preliminary data.</text>
</comment>